<dbReference type="PANTHER" id="PTHR23079:SF55">
    <property type="entry name" value="RNA-DIRECTED RNA POLYMERASE"/>
    <property type="match status" value="1"/>
</dbReference>
<comment type="catalytic activity">
    <reaction evidence="1">
        <text>RNA(n) + a ribonucleoside 5'-triphosphate = RNA(n+1) + diphosphate</text>
        <dbReference type="Rhea" id="RHEA:21248"/>
        <dbReference type="Rhea" id="RHEA-COMP:14527"/>
        <dbReference type="Rhea" id="RHEA-COMP:17342"/>
        <dbReference type="ChEBI" id="CHEBI:33019"/>
        <dbReference type="ChEBI" id="CHEBI:61557"/>
        <dbReference type="ChEBI" id="CHEBI:140395"/>
        <dbReference type="EC" id="2.7.7.48"/>
    </reaction>
</comment>
<comment type="similarity">
    <text evidence="1">Belongs to the RdRP family.</text>
</comment>
<dbReference type="InterPro" id="IPR007855">
    <property type="entry name" value="RDRP"/>
</dbReference>
<dbReference type="Proteomes" id="UP001215598">
    <property type="component" value="Unassembled WGS sequence"/>
</dbReference>
<feature type="domain" description="RDRP core" evidence="3">
    <location>
        <begin position="486"/>
        <end position="1069"/>
    </location>
</feature>
<dbReference type="AlphaFoldDB" id="A0AAD7P301"/>
<feature type="compositionally biased region" description="Basic and acidic residues" evidence="2">
    <location>
        <begin position="1219"/>
        <end position="1228"/>
    </location>
</feature>
<keyword evidence="1" id="KW-0696">RNA-directed RNA polymerase</keyword>
<reference evidence="4" key="1">
    <citation type="submission" date="2023-03" db="EMBL/GenBank/DDBJ databases">
        <title>Massive genome expansion in bonnet fungi (Mycena s.s.) driven by repeated elements and novel gene families across ecological guilds.</title>
        <authorList>
            <consortium name="Lawrence Berkeley National Laboratory"/>
            <person name="Harder C.B."/>
            <person name="Miyauchi S."/>
            <person name="Viragh M."/>
            <person name="Kuo A."/>
            <person name="Thoen E."/>
            <person name="Andreopoulos B."/>
            <person name="Lu D."/>
            <person name="Skrede I."/>
            <person name="Drula E."/>
            <person name="Henrissat B."/>
            <person name="Morin E."/>
            <person name="Kohler A."/>
            <person name="Barry K."/>
            <person name="LaButti K."/>
            <person name="Morin E."/>
            <person name="Salamov A."/>
            <person name="Lipzen A."/>
            <person name="Mereny Z."/>
            <person name="Hegedus B."/>
            <person name="Baldrian P."/>
            <person name="Stursova M."/>
            <person name="Weitz H."/>
            <person name="Taylor A."/>
            <person name="Grigoriev I.V."/>
            <person name="Nagy L.G."/>
            <person name="Martin F."/>
            <person name="Kauserud H."/>
        </authorList>
    </citation>
    <scope>NUCLEOTIDE SEQUENCE</scope>
    <source>
        <strain evidence="4">CBHHK182m</strain>
    </source>
</reference>
<sequence>MQIFMRDISFAARQEDVKVALAQKLHRPPFPTDPLMNFHVDIFRDHSKKNKHRGMGILTVPTTEIGNQFLTLFGERSQAVDPFTRIFGRPTTTSALSVKGRPVKFTPSNRPVNNGIVELVRTKPWEDPIKTRQERERRAQLSGPITLSKFSFGRFCSDGVFSPEASYHGSVACNVDERRIEITHAGSVKPPPASSSPFNFADLRAQLRFDVEGFDVEDDEDLEDIYAEDEEDLIDTFSDQSSVVYPSNRIIALATQKNTSEHQVFLQSSSPPHFQRVIVGPFEADDPEPIPERTSSFSDADFDITSRASQGLRLVFESRQDLDTFLVRCRTLHLPEPLTRDIPVVERGIYAPVKLAALNHSLRFLKFSLAFEVDKAVWEGMLEPEEAVSLKDSLIQLWNSTRNEIECAAIFRYFLSTLRVPGLESTKAPKRKRRGRTKKQQVLESPVVDLRQKLAEAVRAYIAELRRPKGRYLPSPAIYQSYHLVLTPSTQILEGPLPDQSNSVLRRFKDHEHRFLRVSFQDENRSRPRRDPKLSINELLDERYKKPLNSGLRVAGRQYEFLGYSMSGLKDYAFIFVHPFQFEGVKLNAERIRSRLGDFSKISHRPALLGARWSQAFSASDPSVTLEEDQIHLVDDMISYTGSIFTDGCSSISMSLNRRVWKSLRASQRLPTPPSALQFRCGGAKGVLVQNPKLRGDSLCFRPSQTKFEAANIRTLDIAATSSRPILAYLNRPLIALLEYHGTQPAAFVALQKLAIEEVQMMKNSLLQSSKIFSQHGFGASFRLPSLFNNLYYQLKFEIGEWSDPEAFCHQLIKTSLAYATTHVLREIKHRAHILIPGSYTLIGVSDEWNCLEEGEIFSTVVDDRAGVDLAITGRVLITRSPQIHPGDVQFVRAVRRPQLQHLRNVVVFSCKGSRSLPSKLGGGDLDGDIYNLLLDENLFPPKSSTAIPGEYVALPPRETPHPCTVSDVADFVIDFLKSDLLGYISILHLRIADLAAQGPGCDDCVKLAEHASHAVDFRKRGVPVDFKTLPRPPNSLKPDFLSGEGVNPGESDLYYPSVKILGQLYRSVPIDDYRPDPSDMEDQRTDGTEIRNALASLGLRRLGLPSVDTPPDEDLLDEMRNILDQYSEQLLIIAKTHTILKRANAHLSEAELVSGTIQERYYDHRKRREAESAMNLQTGELAKAIRHEFQPNNDRDPQAGAGDDEDEDDDDEWDDRDDIAGDEEKRREKFERAWAAWLVAEEALDDDGSSYGPSSFGLLALGTILEVLKEAKNAT</sequence>
<comment type="caution">
    <text evidence="4">The sequence shown here is derived from an EMBL/GenBank/DDBJ whole genome shotgun (WGS) entry which is preliminary data.</text>
</comment>
<evidence type="ECO:0000256" key="1">
    <source>
        <dbReference type="RuleBase" id="RU363098"/>
    </source>
</evidence>
<dbReference type="GO" id="GO:0003723">
    <property type="term" value="F:RNA binding"/>
    <property type="evidence" value="ECO:0007669"/>
    <property type="project" value="UniProtKB-KW"/>
</dbReference>
<gene>
    <name evidence="4" type="ORF">B0H16DRAFT_2580</name>
</gene>
<keyword evidence="1" id="KW-0548">Nucleotidyltransferase</keyword>
<name>A0AAD7P301_9AGAR</name>
<evidence type="ECO:0000259" key="3">
    <source>
        <dbReference type="Pfam" id="PF05183"/>
    </source>
</evidence>
<dbReference type="EMBL" id="JARKIB010000001">
    <property type="protein sequence ID" value="KAJ7785716.1"/>
    <property type="molecule type" value="Genomic_DNA"/>
</dbReference>
<keyword evidence="1" id="KW-0694">RNA-binding</keyword>
<evidence type="ECO:0000313" key="4">
    <source>
        <dbReference type="EMBL" id="KAJ7785716.1"/>
    </source>
</evidence>
<dbReference type="Pfam" id="PF05183">
    <property type="entry name" value="RdRP"/>
    <property type="match status" value="1"/>
</dbReference>
<dbReference type="GO" id="GO:0003968">
    <property type="term" value="F:RNA-directed RNA polymerase activity"/>
    <property type="evidence" value="ECO:0007669"/>
    <property type="project" value="UniProtKB-KW"/>
</dbReference>
<feature type="compositionally biased region" description="Acidic residues" evidence="2">
    <location>
        <begin position="1203"/>
        <end position="1218"/>
    </location>
</feature>
<evidence type="ECO:0000256" key="2">
    <source>
        <dbReference type="SAM" id="MobiDB-lite"/>
    </source>
</evidence>
<dbReference type="GO" id="GO:0030422">
    <property type="term" value="P:siRNA processing"/>
    <property type="evidence" value="ECO:0007669"/>
    <property type="project" value="TreeGrafter"/>
</dbReference>
<protein>
    <recommendedName>
        <fullName evidence="1">RNA-dependent RNA polymerase</fullName>
        <ecNumber evidence="1">2.7.7.48</ecNumber>
    </recommendedName>
</protein>
<dbReference type="GO" id="GO:0031380">
    <property type="term" value="C:nuclear RNA-directed RNA polymerase complex"/>
    <property type="evidence" value="ECO:0007669"/>
    <property type="project" value="TreeGrafter"/>
</dbReference>
<feature type="region of interest" description="Disordered" evidence="2">
    <location>
        <begin position="1189"/>
        <end position="1228"/>
    </location>
</feature>
<keyword evidence="5" id="KW-1185">Reference proteome</keyword>
<organism evidence="4 5">
    <name type="scientific">Mycena metata</name>
    <dbReference type="NCBI Taxonomy" id="1033252"/>
    <lineage>
        <taxon>Eukaryota</taxon>
        <taxon>Fungi</taxon>
        <taxon>Dikarya</taxon>
        <taxon>Basidiomycota</taxon>
        <taxon>Agaricomycotina</taxon>
        <taxon>Agaricomycetes</taxon>
        <taxon>Agaricomycetidae</taxon>
        <taxon>Agaricales</taxon>
        <taxon>Marasmiineae</taxon>
        <taxon>Mycenaceae</taxon>
        <taxon>Mycena</taxon>
    </lineage>
</organism>
<proteinExistence type="inferred from homology"/>
<dbReference type="EC" id="2.7.7.48" evidence="1"/>
<evidence type="ECO:0000313" key="5">
    <source>
        <dbReference type="Proteomes" id="UP001215598"/>
    </source>
</evidence>
<dbReference type="PANTHER" id="PTHR23079">
    <property type="entry name" value="RNA-DEPENDENT RNA POLYMERASE"/>
    <property type="match status" value="1"/>
</dbReference>
<dbReference type="InterPro" id="IPR057596">
    <property type="entry name" value="RDRP_core"/>
</dbReference>
<accession>A0AAD7P301</accession>
<feature type="compositionally biased region" description="Basic and acidic residues" evidence="2">
    <location>
        <begin position="1189"/>
        <end position="1198"/>
    </location>
</feature>
<keyword evidence="1" id="KW-0808">Transferase</keyword>